<evidence type="ECO:0000259" key="9">
    <source>
        <dbReference type="Pfam" id="PF00924"/>
    </source>
</evidence>
<dbReference type="Proteomes" id="UP000195913">
    <property type="component" value="Unassembled WGS sequence"/>
</dbReference>
<proteinExistence type="inferred from homology"/>
<dbReference type="InterPro" id="IPR049278">
    <property type="entry name" value="MS_channel_C"/>
</dbReference>
<sequence>MDWSFWLDRPLKIAIVIVIGVSLNFVIRRLIRRTTEHIAAGEAAALSKEQRKTEKSGRRWLVQESPIAVARRTQRAQTVGSVLRSVTTIVITAVVLLTVLSQLGINMAPVLASAGVVGVALGFGAQALVKDYLSGIFLVAEDQFGIGDYVDLGEASGEVEAVGLRVTQVRDVDGSLWHVRNGEILRVGNFSQGWARAVLDVPVPYDSKMPEVNDLILASAQKLQADPKWSHEILDDPEIWGVQDLSGESITIRLVFRTRPLQQWAVARAMRSQLKADLDAAGVRIPLVQQTIIRAANPEGFTTAHAGTGPTPETDPASPTGEPEAHPD</sequence>
<keyword evidence="4 8" id="KW-0812">Transmembrane</keyword>
<dbReference type="EMBL" id="FUHW01000040">
    <property type="protein sequence ID" value="SJM70478.1"/>
    <property type="molecule type" value="Genomic_DNA"/>
</dbReference>
<dbReference type="PANTHER" id="PTHR30460">
    <property type="entry name" value="MODERATE CONDUCTANCE MECHANOSENSITIVE CHANNEL YBIO"/>
    <property type="match status" value="1"/>
</dbReference>
<protein>
    <submittedName>
        <fullName evidence="12">Potassium efflux system KefA protein / Small-conductance mechanosensitive channel</fullName>
    </submittedName>
</protein>
<evidence type="ECO:0000259" key="11">
    <source>
        <dbReference type="Pfam" id="PF21088"/>
    </source>
</evidence>
<feature type="transmembrane region" description="Helical" evidence="8">
    <location>
        <begin position="107"/>
        <end position="129"/>
    </location>
</feature>
<dbReference type="InterPro" id="IPR011014">
    <property type="entry name" value="MscS_channel_TM-2"/>
</dbReference>
<evidence type="ECO:0000313" key="12">
    <source>
        <dbReference type="EMBL" id="SJM70478.1"/>
    </source>
</evidence>
<feature type="region of interest" description="Disordered" evidence="7">
    <location>
        <begin position="301"/>
        <end position="328"/>
    </location>
</feature>
<dbReference type="InterPro" id="IPR006685">
    <property type="entry name" value="MscS_channel_2nd"/>
</dbReference>
<evidence type="ECO:0000256" key="4">
    <source>
        <dbReference type="ARBA" id="ARBA00022692"/>
    </source>
</evidence>
<comment type="similarity">
    <text evidence="2">Belongs to the MscS (TC 1.A.23) family.</text>
</comment>
<keyword evidence="13" id="KW-1185">Reference proteome</keyword>
<feature type="transmembrane region" description="Helical" evidence="8">
    <location>
        <begin position="12"/>
        <end position="31"/>
    </location>
</feature>
<dbReference type="Pfam" id="PF21088">
    <property type="entry name" value="MS_channel_1st"/>
    <property type="match status" value="1"/>
</dbReference>
<dbReference type="PANTHER" id="PTHR30460:SF0">
    <property type="entry name" value="MODERATE CONDUCTANCE MECHANOSENSITIVE CHANNEL YBIO"/>
    <property type="match status" value="1"/>
</dbReference>
<dbReference type="GO" id="GO:0005886">
    <property type="term" value="C:plasma membrane"/>
    <property type="evidence" value="ECO:0007669"/>
    <property type="project" value="UniProtKB-SubCell"/>
</dbReference>
<dbReference type="Gene3D" id="1.10.287.1260">
    <property type="match status" value="1"/>
</dbReference>
<dbReference type="InterPro" id="IPR011066">
    <property type="entry name" value="MscS_channel_C_sf"/>
</dbReference>
<evidence type="ECO:0000256" key="3">
    <source>
        <dbReference type="ARBA" id="ARBA00022475"/>
    </source>
</evidence>
<evidence type="ECO:0000256" key="1">
    <source>
        <dbReference type="ARBA" id="ARBA00004651"/>
    </source>
</evidence>
<name>A0A1R4GQI8_9MICC</name>
<dbReference type="Gene3D" id="3.30.70.100">
    <property type="match status" value="1"/>
</dbReference>
<dbReference type="InterPro" id="IPR023408">
    <property type="entry name" value="MscS_beta-dom_sf"/>
</dbReference>
<feature type="domain" description="Mechanosensitive ion channel MscS C-terminal" evidence="10">
    <location>
        <begin position="198"/>
        <end position="285"/>
    </location>
</feature>
<evidence type="ECO:0000256" key="6">
    <source>
        <dbReference type="ARBA" id="ARBA00023136"/>
    </source>
</evidence>
<accession>A0A1R4GQI8</accession>
<keyword evidence="5 8" id="KW-1133">Transmembrane helix</keyword>
<dbReference type="Pfam" id="PF00924">
    <property type="entry name" value="MS_channel_2nd"/>
    <property type="match status" value="1"/>
</dbReference>
<gene>
    <name evidence="12" type="ORF">FM101_12480</name>
</gene>
<dbReference type="GO" id="GO:0008381">
    <property type="term" value="F:mechanosensitive monoatomic ion channel activity"/>
    <property type="evidence" value="ECO:0007669"/>
    <property type="project" value="InterPro"/>
</dbReference>
<comment type="subcellular location">
    <subcellularLocation>
        <location evidence="1">Cell membrane</location>
        <topology evidence="1">Multi-pass membrane protein</topology>
    </subcellularLocation>
</comment>
<feature type="domain" description="Mechanosensitive ion channel transmembrane helices 2/3" evidence="11">
    <location>
        <begin position="86"/>
        <end position="126"/>
    </location>
</feature>
<evidence type="ECO:0000256" key="7">
    <source>
        <dbReference type="SAM" id="MobiDB-lite"/>
    </source>
</evidence>
<dbReference type="FunFam" id="2.30.30.60:FF:000001">
    <property type="entry name" value="MscS Mechanosensitive ion channel"/>
    <property type="match status" value="1"/>
</dbReference>
<feature type="transmembrane region" description="Helical" evidence="8">
    <location>
        <begin position="81"/>
        <end position="101"/>
    </location>
</feature>
<keyword evidence="6 8" id="KW-0472">Membrane</keyword>
<dbReference type="InterPro" id="IPR045276">
    <property type="entry name" value="YbiO_bact"/>
</dbReference>
<dbReference type="AlphaFoldDB" id="A0A1R4GQI8"/>
<evidence type="ECO:0000259" key="10">
    <source>
        <dbReference type="Pfam" id="PF21082"/>
    </source>
</evidence>
<dbReference type="SUPFAM" id="SSF82689">
    <property type="entry name" value="Mechanosensitive channel protein MscS (YggB), C-terminal domain"/>
    <property type="match status" value="1"/>
</dbReference>
<dbReference type="InterPro" id="IPR010920">
    <property type="entry name" value="LSM_dom_sf"/>
</dbReference>
<evidence type="ECO:0000256" key="8">
    <source>
        <dbReference type="SAM" id="Phobius"/>
    </source>
</evidence>
<evidence type="ECO:0000313" key="13">
    <source>
        <dbReference type="Proteomes" id="UP000195913"/>
    </source>
</evidence>
<dbReference type="FunFam" id="1.10.287.1260:FF:000005">
    <property type="entry name" value="Mechanosensitive ion channel family protein"/>
    <property type="match status" value="1"/>
</dbReference>
<feature type="domain" description="Mechanosensitive ion channel MscS" evidence="9">
    <location>
        <begin position="128"/>
        <end position="191"/>
    </location>
</feature>
<organism evidence="12 13">
    <name type="scientific">Arthrobacter rhombi</name>
    <dbReference type="NCBI Taxonomy" id="71253"/>
    <lineage>
        <taxon>Bacteria</taxon>
        <taxon>Bacillati</taxon>
        <taxon>Actinomycetota</taxon>
        <taxon>Actinomycetes</taxon>
        <taxon>Micrococcales</taxon>
        <taxon>Micrococcaceae</taxon>
        <taxon>Arthrobacter</taxon>
    </lineage>
</organism>
<dbReference type="SUPFAM" id="SSF82861">
    <property type="entry name" value="Mechanosensitive channel protein MscS (YggB), transmembrane region"/>
    <property type="match status" value="1"/>
</dbReference>
<reference evidence="12 13" key="1">
    <citation type="submission" date="2017-02" db="EMBL/GenBank/DDBJ databases">
        <authorList>
            <person name="Peterson S.W."/>
        </authorList>
    </citation>
    <scope>NUCLEOTIDE SEQUENCE [LARGE SCALE GENOMIC DNA]</scope>
    <source>
        <strain evidence="12 13">B Ar 00.02</strain>
    </source>
</reference>
<keyword evidence="3" id="KW-1003">Cell membrane</keyword>
<evidence type="ECO:0000256" key="5">
    <source>
        <dbReference type="ARBA" id="ARBA00022989"/>
    </source>
</evidence>
<evidence type="ECO:0000256" key="2">
    <source>
        <dbReference type="ARBA" id="ARBA00008017"/>
    </source>
</evidence>
<dbReference type="SUPFAM" id="SSF50182">
    <property type="entry name" value="Sm-like ribonucleoproteins"/>
    <property type="match status" value="1"/>
</dbReference>
<dbReference type="Pfam" id="PF21082">
    <property type="entry name" value="MS_channel_3rd"/>
    <property type="match status" value="1"/>
</dbReference>
<dbReference type="Gene3D" id="2.30.30.60">
    <property type="match status" value="1"/>
</dbReference>
<dbReference type="InterPro" id="IPR049142">
    <property type="entry name" value="MS_channel_1st"/>
</dbReference>